<keyword evidence="1" id="KW-0732">Signal</keyword>
<comment type="caution">
    <text evidence="2">The sequence shown here is derived from an EMBL/GenBank/DDBJ whole genome shotgun (WGS) entry which is preliminary data.</text>
</comment>
<evidence type="ECO:0000313" key="3">
    <source>
        <dbReference type="Proteomes" id="UP001075354"/>
    </source>
</evidence>
<dbReference type="Proteomes" id="UP001075354">
    <property type="component" value="Chromosome 16"/>
</dbReference>
<feature type="chain" id="PRO_5043417607" evidence="1">
    <location>
        <begin position="23"/>
        <end position="128"/>
    </location>
</feature>
<proteinExistence type="predicted"/>
<accession>A0AAV7X255</accession>
<organism evidence="2 3">
    <name type="scientific">Megalurothrips usitatus</name>
    <name type="common">bean blossom thrips</name>
    <dbReference type="NCBI Taxonomy" id="439358"/>
    <lineage>
        <taxon>Eukaryota</taxon>
        <taxon>Metazoa</taxon>
        <taxon>Ecdysozoa</taxon>
        <taxon>Arthropoda</taxon>
        <taxon>Hexapoda</taxon>
        <taxon>Insecta</taxon>
        <taxon>Pterygota</taxon>
        <taxon>Neoptera</taxon>
        <taxon>Paraneoptera</taxon>
        <taxon>Thysanoptera</taxon>
        <taxon>Terebrantia</taxon>
        <taxon>Thripoidea</taxon>
        <taxon>Thripidae</taxon>
        <taxon>Megalurothrips</taxon>
    </lineage>
</organism>
<gene>
    <name evidence="2" type="ORF">ONE63_004949</name>
</gene>
<evidence type="ECO:0000313" key="2">
    <source>
        <dbReference type="EMBL" id="KAJ1519686.1"/>
    </source>
</evidence>
<reference evidence="2" key="1">
    <citation type="submission" date="2022-12" db="EMBL/GenBank/DDBJ databases">
        <title>Chromosome-level genome assembly of the bean flower thrips Megalurothrips usitatus.</title>
        <authorList>
            <person name="Ma L."/>
            <person name="Liu Q."/>
            <person name="Li H."/>
            <person name="Cai W."/>
        </authorList>
    </citation>
    <scope>NUCLEOTIDE SEQUENCE</scope>
    <source>
        <strain evidence="2">Cailab_2022a</strain>
    </source>
</reference>
<protein>
    <submittedName>
        <fullName evidence="2">Uncharacterized protein</fullName>
    </submittedName>
</protein>
<evidence type="ECO:0000256" key="1">
    <source>
        <dbReference type="SAM" id="SignalP"/>
    </source>
</evidence>
<dbReference type="AlphaFoldDB" id="A0AAV7X255"/>
<dbReference type="EMBL" id="JAPTSV010000016">
    <property type="protein sequence ID" value="KAJ1519686.1"/>
    <property type="molecule type" value="Genomic_DNA"/>
</dbReference>
<sequence length="128" mass="13852">MRQNKPLVAVVALLALVAAADAGAFADDVVDRLMVVATSVAELVASAEVIDSLDLAKNVFVDRWQSKEVFKSDLKTAMKLSEAVTSRLPLRLVKRVSGTTRVVARETCESAGRIFKMVNMQDACSILE</sequence>
<feature type="signal peptide" evidence="1">
    <location>
        <begin position="1"/>
        <end position="22"/>
    </location>
</feature>
<name>A0AAV7X255_9NEOP</name>
<keyword evidence="3" id="KW-1185">Reference proteome</keyword>